<keyword evidence="2" id="KW-0378">Hydrolase</keyword>
<organism evidence="2 3">
    <name type="scientific">Candidatus Avipropionibacterium avicola</name>
    <dbReference type="NCBI Taxonomy" id="2840701"/>
    <lineage>
        <taxon>Bacteria</taxon>
        <taxon>Bacillati</taxon>
        <taxon>Actinomycetota</taxon>
        <taxon>Actinomycetes</taxon>
        <taxon>Propionibacteriales</taxon>
        <taxon>Propionibacteriaceae</taxon>
        <taxon>Propionibacteriaceae incertae sedis</taxon>
        <taxon>Candidatus Avipropionibacterium</taxon>
    </lineage>
</organism>
<dbReference type="InterPro" id="IPR051916">
    <property type="entry name" value="GPI-anchor_lipid_remodeler"/>
</dbReference>
<dbReference type="Pfam" id="PF03372">
    <property type="entry name" value="Exo_endo_phos"/>
    <property type="match status" value="1"/>
</dbReference>
<protein>
    <submittedName>
        <fullName evidence="2">Endonuclease/exonuclease/phosphatase family protein</fullName>
    </submittedName>
</protein>
<evidence type="ECO:0000313" key="2">
    <source>
        <dbReference type="EMBL" id="HIT76588.1"/>
    </source>
</evidence>
<gene>
    <name evidence="2" type="ORF">IAA98_13470</name>
</gene>
<reference evidence="2" key="2">
    <citation type="journal article" date="2021" name="PeerJ">
        <title>Extensive microbial diversity within the chicken gut microbiome revealed by metagenomics and culture.</title>
        <authorList>
            <person name="Gilroy R."/>
            <person name="Ravi A."/>
            <person name="Getino M."/>
            <person name="Pursley I."/>
            <person name="Horton D.L."/>
            <person name="Alikhan N.F."/>
            <person name="Baker D."/>
            <person name="Gharbi K."/>
            <person name="Hall N."/>
            <person name="Watson M."/>
            <person name="Adriaenssens E.M."/>
            <person name="Foster-Nyarko E."/>
            <person name="Jarju S."/>
            <person name="Secka A."/>
            <person name="Antonio M."/>
            <person name="Oren A."/>
            <person name="Chaudhuri R.R."/>
            <person name="La Ragione R."/>
            <person name="Hildebrand F."/>
            <person name="Pallen M.J."/>
        </authorList>
    </citation>
    <scope>NUCLEOTIDE SEQUENCE</scope>
    <source>
        <strain evidence="2">ChiGjej1B1-24693</strain>
    </source>
</reference>
<dbReference type="EMBL" id="DVLP01000395">
    <property type="protein sequence ID" value="HIT76588.1"/>
    <property type="molecule type" value="Genomic_DNA"/>
</dbReference>
<dbReference type="InterPro" id="IPR036691">
    <property type="entry name" value="Endo/exonu/phosph_ase_sf"/>
</dbReference>
<sequence>MAVRPLRIMTFNILAGKDIHRELNLERTADVIAAAEPDVVGLQEVDRHYGERSEWADQTAELAARLGWTGEFSPGLDLEPESGRSQRRQFGDAILTPHRMHSFTAHALTNLDGTTDEPRGAGCAEIEIDGHRLQVINTHLDHRSPEQRRHQALQVRSLLDATDGPAVVLGDLNARPDDPEVRLLSDGLRDAAESLDQAAALTYPSDAPTIRIDHIFARQLDPVRAVVLDVRASDHRPVLAEFSWQ</sequence>
<dbReference type="GO" id="GO:0004519">
    <property type="term" value="F:endonuclease activity"/>
    <property type="evidence" value="ECO:0007669"/>
    <property type="project" value="UniProtKB-KW"/>
</dbReference>
<keyword evidence="2" id="KW-0255">Endonuclease</keyword>
<accession>A0A9D1H0Y0</accession>
<proteinExistence type="predicted"/>
<name>A0A9D1H0Y0_9ACTN</name>
<feature type="domain" description="Endonuclease/exonuclease/phosphatase" evidence="1">
    <location>
        <begin position="9"/>
        <end position="235"/>
    </location>
</feature>
<evidence type="ECO:0000259" key="1">
    <source>
        <dbReference type="Pfam" id="PF03372"/>
    </source>
</evidence>
<dbReference type="InterPro" id="IPR005135">
    <property type="entry name" value="Endo/exonuclease/phosphatase"/>
</dbReference>
<evidence type="ECO:0000313" key="3">
    <source>
        <dbReference type="Proteomes" id="UP000886842"/>
    </source>
</evidence>
<dbReference type="PANTHER" id="PTHR14859">
    <property type="entry name" value="CALCOFLUOR WHITE HYPERSENSITIVE PROTEIN PRECURSOR"/>
    <property type="match status" value="1"/>
</dbReference>
<dbReference type="GO" id="GO:0006506">
    <property type="term" value="P:GPI anchor biosynthetic process"/>
    <property type="evidence" value="ECO:0007669"/>
    <property type="project" value="TreeGrafter"/>
</dbReference>
<dbReference type="Gene3D" id="3.60.10.10">
    <property type="entry name" value="Endonuclease/exonuclease/phosphatase"/>
    <property type="match status" value="1"/>
</dbReference>
<dbReference type="AlphaFoldDB" id="A0A9D1H0Y0"/>
<keyword evidence="2" id="KW-0540">Nuclease</keyword>
<dbReference type="PANTHER" id="PTHR14859:SF15">
    <property type="entry name" value="ENDONUCLEASE_EXONUCLEASE_PHOSPHATASE DOMAIN-CONTAINING PROTEIN"/>
    <property type="match status" value="1"/>
</dbReference>
<reference evidence="2" key="1">
    <citation type="submission" date="2020-10" db="EMBL/GenBank/DDBJ databases">
        <authorList>
            <person name="Gilroy R."/>
        </authorList>
    </citation>
    <scope>NUCLEOTIDE SEQUENCE</scope>
    <source>
        <strain evidence="2">ChiGjej1B1-24693</strain>
    </source>
</reference>
<comment type="caution">
    <text evidence="2">The sequence shown here is derived from an EMBL/GenBank/DDBJ whole genome shotgun (WGS) entry which is preliminary data.</text>
</comment>
<dbReference type="SUPFAM" id="SSF56219">
    <property type="entry name" value="DNase I-like"/>
    <property type="match status" value="1"/>
</dbReference>
<dbReference type="Proteomes" id="UP000886842">
    <property type="component" value="Unassembled WGS sequence"/>
</dbReference>
<dbReference type="GO" id="GO:0016020">
    <property type="term" value="C:membrane"/>
    <property type="evidence" value="ECO:0007669"/>
    <property type="project" value="GOC"/>
</dbReference>